<gene>
    <name evidence="1" type="ORF">RHMOL_Rhmol06G0293100</name>
</gene>
<reference evidence="1" key="1">
    <citation type="submission" date="2022-02" db="EMBL/GenBank/DDBJ databases">
        <title>Plant Genome Project.</title>
        <authorList>
            <person name="Zhang R.-G."/>
        </authorList>
    </citation>
    <scope>NUCLEOTIDE SEQUENCE</scope>
    <source>
        <strain evidence="1">AT1</strain>
    </source>
</reference>
<evidence type="ECO:0000313" key="2">
    <source>
        <dbReference type="Proteomes" id="UP001062846"/>
    </source>
</evidence>
<protein>
    <submittedName>
        <fullName evidence="1">Uncharacterized protein</fullName>
    </submittedName>
</protein>
<evidence type="ECO:0000313" key="1">
    <source>
        <dbReference type="EMBL" id="KAI8552767.1"/>
    </source>
</evidence>
<sequence>MREIGELPWSLFTCKTLVALKINGKFIFNVPHYVCLPNLKTLRLNSLIYLNDGLIRKFLLGCPALEELEMRPKWDNRWTLDVSVPSLKKLTLGLHIHEEELYHEAGFKYKIMVNAPNLDYLDFYDFVSDYIFVGGLPSVAEARVNVHKSFQDWDWRKQGNYGNQASRLLKSISNVWRLSLTGYTLRERLLERI</sequence>
<keyword evidence="2" id="KW-1185">Reference proteome</keyword>
<accession>A0ACC0NJ41</accession>
<organism evidence="1 2">
    <name type="scientific">Rhododendron molle</name>
    <name type="common">Chinese azalea</name>
    <name type="synonym">Azalea mollis</name>
    <dbReference type="NCBI Taxonomy" id="49168"/>
    <lineage>
        <taxon>Eukaryota</taxon>
        <taxon>Viridiplantae</taxon>
        <taxon>Streptophyta</taxon>
        <taxon>Embryophyta</taxon>
        <taxon>Tracheophyta</taxon>
        <taxon>Spermatophyta</taxon>
        <taxon>Magnoliopsida</taxon>
        <taxon>eudicotyledons</taxon>
        <taxon>Gunneridae</taxon>
        <taxon>Pentapetalae</taxon>
        <taxon>asterids</taxon>
        <taxon>Ericales</taxon>
        <taxon>Ericaceae</taxon>
        <taxon>Ericoideae</taxon>
        <taxon>Rhodoreae</taxon>
        <taxon>Rhododendron</taxon>
    </lineage>
</organism>
<comment type="caution">
    <text evidence="1">The sequence shown here is derived from an EMBL/GenBank/DDBJ whole genome shotgun (WGS) entry which is preliminary data.</text>
</comment>
<dbReference type="EMBL" id="CM046393">
    <property type="protein sequence ID" value="KAI8552767.1"/>
    <property type="molecule type" value="Genomic_DNA"/>
</dbReference>
<dbReference type="Proteomes" id="UP001062846">
    <property type="component" value="Chromosome 6"/>
</dbReference>
<name>A0ACC0NJ41_RHOML</name>
<proteinExistence type="predicted"/>